<feature type="transmembrane region" description="Helical" evidence="3">
    <location>
        <begin position="199"/>
        <end position="223"/>
    </location>
</feature>
<accession>A0A078A572</accession>
<feature type="region of interest" description="Disordered" evidence="2">
    <location>
        <begin position="1"/>
        <end position="29"/>
    </location>
</feature>
<feature type="transmembrane region" description="Helical" evidence="3">
    <location>
        <begin position="486"/>
        <end position="506"/>
    </location>
</feature>
<keyword evidence="3" id="KW-0472">Membrane</keyword>
<dbReference type="Proteomes" id="UP000039865">
    <property type="component" value="Unassembled WGS sequence"/>
</dbReference>
<keyword evidence="3" id="KW-1133">Transmembrane helix</keyword>
<evidence type="ECO:0000256" key="3">
    <source>
        <dbReference type="SAM" id="Phobius"/>
    </source>
</evidence>
<feature type="compositionally biased region" description="Basic and acidic residues" evidence="2">
    <location>
        <begin position="13"/>
        <end position="23"/>
    </location>
</feature>
<keyword evidence="3" id="KW-0812">Transmembrane</keyword>
<organism evidence="4 5">
    <name type="scientific">Stylonychia lemnae</name>
    <name type="common">Ciliate</name>
    <dbReference type="NCBI Taxonomy" id="5949"/>
    <lineage>
        <taxon>Eukaryota</taxon>
        <taxon>Sar</taxon>
        <taxon>Alveolata</taxon>
        <taxon>Ciliophora</taxon>
        <taxon>Intramacronucleata</taxon>
        <taxon>Spirotrichea</taxon>
        <taxon>Stichotrichia</taxon>
        <taxon>Sporadotrichida</taxon>
        <taxon>Oxytrichidae</taxon>
        <taxon>Stylonychinae</taxon>
        <taxon>Stylonychia</taxon>
    </lineage>
</organism>
<dbReference type="InParanoid" id="A0A078A572"/>
<keyword evidence="1" id="KW-0175">Coiled coil</keyword>
<dbReference type="EMBL" id="CCKQ01005770">
    <property type="protein sequence ID" value="CDW77029.1"/>
    <property type="molecule type" value="Genomic_DNA"/>
</dbReference>
<feature type="coiled-coil region" evidence="1">
    <location>
        <begin position="71"/>
        <end position="98"/>
    </location>
</feature>
<evidence type="ECO:0000313" key="4">
    <source>
        <dbReference type="EMBL" id="CDW77029.1"/>
    </source>
</evidence>
<dbReference type="AlphaFoldDB" id="A0A078A572"/>
<sequence>MNQLESRNMLRPSKAELEKEQTQHKKHHKARVIVSKQMINEAEQLGLPLKDYLKLLHKSSKNQIQQDIIPLSSIQHYLQQQQRKLRQQKKQKLSFSNKKENDEDFLDLQNLTGYEERIDKLNEEPSALGAALNIDETRLSTNTSHIKQVKLHKRAKAYKPQEKITVHMEDINLDNTREKASEFERNFKEKIKMSFNQKFTIFMLFAFHFFNIVCIINEFAFFMQSECASLKPKHLPVVHFDLDVAHEDYIQNQAYSFLGILLSITATILVVYLTFKDVQDPQNKISKRNNIICKRMRKPYWLSLFIIGIIPCLLMPVYTFDYFTCQNRNNIFTTGGYPVYFNEFLVVTAVILIFLSLALKFVIQKNLFQITQAFKKKANNMRQYNRQIDKGPQQTQKTMIDNNNELSQNTKTYSNMTQANFNGIDSIRFNMMSDKESQKDIKVDEIHDTHQPSPLKIQETQAIKMQNEEQHSVPLKFRAFHIIEQLIIIGIMLLNFIGFLISVGSFSNDQPVPNLIINFMIWIQYLLFAIVQVGKYL</sequence>
<feature type="transmembrane region" description="Helical" evidence="3">
    <location>
        <begin position="254"/>
        <end position="275"/>
    </location>
</feature>
<reference evidence="4 5" key="1">
    <citation type="submission" date="2014-06" db="EMBL/GenBank/DDBJ databases">
        <authorList>
            <person name="Swart Estienne"/>
        </authorList>
    </citation>
    <scope>NUCLEOTIDE SEQUENCE [LARGE SCALE GENOMIC DNA]</scope>
    <source>
        <strain evidence="4 5">130c</strain>
    </source>
</reference>
<evidence type="ECO:0008006" key="6">
    <source>
        <dbReference type="Google" id="ProtNLM"/>
    </source>
</evidence>
<keyword evidence="5" id="KW-1185">Reference proteome</keyword>
<evidence type="ECO:0000256" key="2">
    <source>
        <dbReference type="SAM" id="MobiDB-lite"/>
    </source>
</evidence>
<protein>
    <recommendedName>
        <fullName evidence="6">Transmembrane protein</fullName>
    </recommendedName>
</protein>
<feature type="transmembrane region" description="Helical" evidence="3">
    <location>
        <begin position="340"/>
        <end position="363"/>
    </location>
</feature>
<feature type="transmembrane region" description="Helical" evidence="3">
    <location>
        <begin position="512"/>
        <end position="531"/>
    </location>
</feature>
<evidence type="ECO:0000313" key="5">
    <source>
        <dbReference type="Proteomes" id="UP000039865"/>
    </source>
</evidence>
<proteinExistence type="predicted"/>
<name>A0A078A572_STYLE</name>
<evidence type="ECO:0000256" key="1">
    <source>
        <dbReference type="SAM" id="Coils"/>
    </source>
</evidence>
<gene>
    <name evidence="4" type="primary">Contig16505.g17567</name>
    <name evidence="4" type="ORF">STYLEM_5996</name>
</gene>
<feature type="transmembrane region" description="Helical" evidence="3">
    <location>
        <begin position="300"/>
        <end position="320"/>
    </location>
</feature>